<dbReference type="EMBL" id="JAXCGZ010002061">
    <property type="protein sequence ID" value="KAK7084524.1"/>
    <property type="molecule type" value="Genomic_DNA"/>
</dbReference>
<gene>
    <name evidence="1" type="ORF">SK128_006243</name>
</gene>
<organism evidence="1 2">
    <name type="scientific">Halocaridina rubra</name>
    <name type="common">Hawaiian red shrimp</name>
    <dbReference type="NCBI Taxonomy" id="373956"/>
    <lineage>
        <taxon>Eukaryota</taxon>
        <taxon>Metazoa</taxon>
        <taxon>Ecdysozoa</taxon>
        <taxon>Arthropoda</taxon>
        <taxon>Crustacea</taxon>
        <taxon>Multicrustacea</taxon>
        <taxon>Malacostraca</taxon>
        <taxon>Eumalacostraca</taxon>
        <taxon>Eucarida</taxon>
        <taxon>Decapoda</taxon>
        <taxon>Pleocyemata</taxon>
        <taxon>Caridea</taxon>
        <taxon>Atyoidea</taxon>
        <taxon>Atyidae</taxon>
        <taxon>Halocaridina</taxon>
    </lineage>
</organism>
<accession>A0AAN8XRP5</accession>
<name>A0AAN8XRP5_HALRR</name>
<evidence type="ECO:0000313" key="2">
    <source>
        <dbReference type="Proteomes" id="UP001381693"/>
    </source>
</evidence>
<comment type="caution">
    <text evidence="1">The sequence shown here is derived from an EMBL/GenBank/DDBJ whole genome shotgun (WGS) entry which is preliminary data.</text>
</comment>
<reference evidence="1 2" key="1">
    <citation type="submission" date="2023-11" db="EMBL/GenBank/DDBJ databases">
        <title>Halocaridina rubra genome assembly.</title>
        <authorList>
            <person name="Smith C."/>
        </authorList>
    </citation>
    <scope>NUCLEOTIDE SEQUENCE [LARGE SCALE GENOMIC DNA]</scope>
    <source>
        <strain evidence="1">EP-1</strain>
        <tissue evidence="1">Whole</tissue>
    </source>
</reference>
<sequence>MTTPSKESHSIKTLGDCTAVSCLKPLKSHISHTDWSKFRPGGVQRAVRDVLPCLVKEAYAVEDIEVVFPEFTQGQIRVVGDLETPGKKTLCIQLKI</sequence>
<dbReference type="Proteomes" id="UP001381693">
    <property type="component" value="Unassembled WGS sequence"/>
</dbReference>
<protein>
    <submittedName>
        <fullName evidence="1">Uncharacterized protein</fullName>
    </submittedName>
</protein>
<dbReference type="AlphaFoldDB" id="A0AAN8XRP5"/>
<proteinExistence type="predicted"/>
<evidence type="ECO:0000313" key="1">
    <source>
        <dbReference type="EMBL" id="KAK7084524.1"/>
    </source>
</evidence>
<keyword evidence="2" id="KW-1185">Reference proteome</keyword>